<dbReference type="OrthoDB" id="24630at2759"/>
<dbReference type="InterPro" id="IPR036071">
    <property type="entry name" value="AMMECR1_dom_sf"/>
</dbReference>
<sequence>MATGCCGVKRQKVSAPSDRNDRSDRCEKGDRCSHPNHDHRPSTSSGCGDPQRALQPKMNGYHHAYSGGGHGHNSHSGHQNNSNHRIVCAEMCFFCFDVLYRHFHMLNGEPPRVPTFTDAPFPLFVTWKIGKDKRLRGCIGTFTALNLHDGLREYAISSAFKDSRFPPVNKEEISRMSCSVSLLRHFEEARDYEDWEVGVHGIRIEFYNEKGQKKTATYLPEVASEQNWNKEQTIDSLLRKGGYKTPITNDFRKTIRVTRYQSEKISVHFSDYADHFRQNGRV</sequence>
<dbReference type="RefSeq" id="XP_038070962.1">
    <property type="nucleotide sequence ID" value="XM_038215034.1"/>
</dbReference>
<dbReference type="EnsemblMetazoa" id="XM_038194299.1">
    <property type="protein sequence ID" value="XP_038050227.1"/>
    <property type="gene ID" value="LOC119723577"/>
</dbReference>
<dbReference type="GeneID" id="119723577"/>
<dbReference type="PANTHER" id="PTHR13016">
    <property type="entry name" value="AMMECR1 HOMOLOG"/>
    <property type="match status" value="1"/>
</dbReference>
<dbReference type="OMA" id="GTHTHGN"/>
<feature type="compositionally biased region" description="Basic and acidic residues" evidence="1">
    <location>
        <begin position="18"/>
        <end position="41"/>
    </location>
</feature>
<feature type="domain" description="AMMECR1" evidence="2">
    <location>
        <begin position="80"/>
        <end position="276"/>
    </location>
</feature>
<organism evidence="3 4">
    <name type="scientific">Patiria miniata</name>
    <name type="common">Bat star</name>
    <name type="synonym">Asterina miniata</name>
    <dbReference type="NCBI Taxonomy" id="46514"/>
    <lineage>
        <taxon>Eukaryota</taxon>
        <taxon>Metazoa</taxon>
        <taxon>Echinodermata</taxon>
        <taxon>Eleutherozoa</taxon>
        <taxon>Asterozoa</taxon>
        <taxon>Asteroidea</taxon>
        <taxon>Valvatacea</taxon>
        <taxon>Valvatida</taxon>
        <taxon>Asterinidae</taxon>
        <taxon>Patiria</taxon>
    </lineage>
</organism>
<dbReference type="AlphaFoldDB" id="A0A913ZEK8"/>
<proteinExistence type="predicted"/>
<protein>
    <recommendedName>
        <fullName evidence="2">AMMECR1 domain-containing protein</fullName>
    </recommendedName>
</protein>
<name>A0A913ZEK8_PATMI</name>
<dbReference type="InterPro" id="IPR002733">
    <property type="entry name" value="AMMECR1_domain"/>
</dbReference>
<dbReference type="Proteomes" id="UP000887568">
    <property type="component" value="Unplaced"/>
</dbReference>
<dbReference type="FunFam" id="3.30.700.20:FF:000001">
    <property type="entry name" value="AMME syndrome candidate gene 1"/>
    <property type="match status" value="1"/>
</dbReference>
<dbReference type="Pfam" id="PF01871">
    <property type="entry name" value="AMMECR1"/>
    <property type="match status" value="1"/>
</dbReference>
<dbReference type="RefSeq" id="XP_038050227.1">
    <property type="nucleotide sequence ID" value="XM_038194299.1"/>
</dbReference>
<dbReference type="EnsemblMetazoa" id="XM_038215034.1">
    <property type="protein sequence ID" value="XP_038070962.1"/>
    <property type="gene ID" value="LOC119739904"/>
</dbReference>
<dbReference type="SUPFAM" id="SSF143447">
    <property type="entry name" value="AMMECR1-like"/>
    <property type="match status" value="1"/>
</dbReference>
<dbReference type="InterPro" id="IPR023473">
    <property type="entry name" value="AMMECR1"/>
</dbReference>
<reference evidence="3" key="1">
    <citation type="submission" date="2022-11" db="UniProtKB">
        <authorList>
            <consortium name="EnsemblMetazoa"/>
        </authorList>
    </citation>
    <scope>IDENTIFICATION</scope>
</reference>
<dbReference type="PANTHER" id="PTHR13016:SF0">
    <property type="entry name" value="AMME SYNDROME CANDIDATE GENE 1 PROTEIN"/>
    <property type="match status" value="1"/>
</dbReference>
<dbReference type="Gene3D" id="3.30.700.20">
    <property type="entry name" value="Hypothetical protein ph0010, domain 1"/>
    <property type="match status" value="1"/>
</dbReference>
<dbReference type="GeneID" id="119739904"/>
<keyword evidence="4" id="KW-1185">Reference proteome</keyword>
<dbReference type="InterPro" id="IPR027485">
    <property type="entry name" value="AMMECR1_N"/>
</dbReference>
<accession>A0A913ZEK8</accession>
<dbReference type="PROSITE" id="PS51112">
    <property type="entry name" value="AMMECR1"/>
    <property type="match status" value="1"/>
</dbReference>
<evidence type="ECO:0000313" key="3">
    <source>
        <dbReference type="EnsemblMetazoa" id="XP_038050227.1"/>
    </source>
</evidence>
<feature type="region of interest" description="Disordered" evidence="1">
    <location>
        <begin position="1"/>
        <end position="80"/>
    </location>
</feature>
<dbReference type="NCBIfam" id="TIGR00296">
    <property type="entry name" value="TIGR00296 family protein"/>
    <property type="match status" value="1"/>
</dbReference>
<evidence type="ECO:0000313" key="4">
    <source>
        <dbReference type="Proteomes" id="UP000887568"/>
    </source>
</evidence>
<evidence type="ECO:0000256" key="1">
    <source>
        <dbReference type="SAM" id="MobiDB-lite"/>
    </source>
</evidence>
<evidence type="ECO:0000259" key="2">
    <source>
        <dbReference type="PROSITE" id="PS51112"/>
    </source>
</evidence>